<accession>A0A0F6Z3Z2</accession>
<name>A0A0F6Z3Z2_9CORY</name>
<dbReference type="Proteomes" id="UP000034037">
    <property type="component" value="Chromosome"/>
</dbReference>
<gene>
    <name evidence="1" type="ORF">YH66_01025</name>
</gene>
<sequence>MYSNNLFLLSVSEDSEEYECCVGLLDGSDGLAYIKKLLKGRRLKDHHLVWDQIDKATVAREPIHKGQLVHLIFLTALTTPGEFSFVYPGQNLIEATLEKDYAALVLDEERKQFVPELIQMWSLPVGWVAPGLEDFLYRNSEWY</sequence>
<keyword evidence="2" id="KW-1185">Reference proteome</keyword>
<evidence type="ECO:0000313" key="1">
    <source>
        <dbReference type="EMBL" id="AKF26235.1"/>
    </source>
</evidence>
<evidence type="ECO:0000313" key="2">
    <source>
        <dbReference type="Proteomes" id="UP000034037"/>
    </source>
</evidence>
<protein>
    <submittedName>
        <fullName evidence="1">Uncharacterized protein</fullName>
    </submittedName>
</protein>
<dbReference type="EMBL" id="CP011309">
    <property type="protein sequence ID" value="AKF26235.1"/>
    <property type="molecule type" value="Genomic_DNA"/>
</dbReference>
<dbReference type="RefSeq" id="WP_003862485.1">
    <property type="nucleotide sequence ID" value="NZ_CP011309.1"/>
</dbReference>
<proteinExistence type="predicted"/>
<dbReference type="PATRIC" id="fig|92706.3.peg.206"/>
<reference evidence="1 2" key="1">
    <citation type="submission" date="2015-04" db="EMBL/GenBank/DDBJ databases">
        <title>Complete Genome Sequence of Brevibacterium flavum ATCC 15168.</title>
        <authorList>
            <person name="Ahn J."/>
            <person name="Park G."/>
            <person name="Jeon W."/>
            <person name="Jang Y."/>
            <person name="Jang M."/>
            <person name="Lee H."/>
            <person name="Lee H."/>
        </authorList>
    </citation>
    <scope>NUCLEOTIDE SEQUENCE [LARGE SCALE GENOMIC DNA]</scope>
    <source>
        <strain evidence="1 2">ATCC 15168</strain>
    </source>
</reference>
<dbReference type="AlphaFoldDB" id="A0A0F6Z3Z2"/>
<dbReference type="HOGENOM" id="CLU_1802871_0_0_11"/>
<organism evidence="1 2">
    <name type="scientific">[Brevibacterium] flavum</name>
    <dbReference type="NCBI Taxonomy" id="92706"/>
    <lineage>
        <taxon>Bacteria</taxon>
        <taxon>Bacillati</taxon>
        <taxon>Actinomycetota</taxon>
        <taxon>Actinomycetes</taxon>
        <taxon>Mycobacteriales</taxon>
        <taxon>Corynebacteriaceae</taxon>
        <taxon>Corynebacterium</taxon>
    </lineage>
</organism>